<evidence type="ECO:0000313" key="1">
    <source>
        <dbReference type="EMBL" id="MBB5916360.1"/>
    </source>
</evidence>
<proteinExistence type="predicted"/>
<gene>
    <name evidence="1" type="ORF">BJY24_005272</name>
</gene>
<sequence length="241" mass="25824">MSRPDEALQDPSAEDPMPFLGPFVLGGNFASPAYYIAEIAKSLAGFDPFGWAAQHMEGDWEAVEKAGGAAGNLGRFNAAYAEALRTDWQNTVEQSWQGKAATAAETYFNQLARSVDFQVRSLEEIERKLSNTATLMRERARLVADLLQDVADEIIFLAASWAAEAILASSLVGAPAAAAQAAVSAACIARIIIKIDQVVNWVTVTFKVVYGVIGELYGLSNQTAPDKLPPLPNAAYDNLGV</sequence>
<protein>
    <submittedName>
        <fullName evidence="1">Uncharacterized protein YukE</fullName>
    </submittedName>
</protein>
<dbReference type="Gene3D" id="1.10.287.1060">
    <property type="entry name" value="ESAT-6-like"/>
    <property type="match status" value="1"/>
</dbReference>
<comment type="caution">
    <text evidence="1">The sequence shown here is derived from an EMBL/GenBank/DDBJ whole genome shotgun (WGS) entry which is preliminary data.</text>
</comment>
<dbReference type="AlphaFoldDB" id="A0A7W9PI76"/>
<dbReference type="InterPro" id="IPR010310">
    <property type="entry name" value="T7SS_ESAT-6-like"/>
</dbReference>
<dbReference type="Pfam" id="PF06013">
    <property type="entry name" value="WXG100"/>
    <property type="match status" value="1"/>
</dbReference>
<reference evidence="1 2" key="1">
    <citation type="submission" date="2020-08" db="EMBL/GenBank/DDBJ databases">
        <title>Sequencing the genomes of 1000 actinobacteria strains.</title>
        <authorList>
            <person name="Klenk H.-P."/>
        </authorList>
    </citation>
    <scope>NUCLEOTIDE SEQUENCE [LARGE SCALE GENOMIC DNA]</scope>
    <source>
        <strain evidence="1 2">DSM 43582</strain>
    </source>
</reference>
<organism evidence="1 2">
    <name type="scientific">Nocardia transvalensis</name>
    <dbReference type="NCBI Taxonomy" id="37333"/>
    <lineage>
        <taxon>Bacteria</taxon>
        <taxon>Bacillati</taxon>
        <taxon>Actinomycetota</taxon>
        <taxon>Actinomycetes</taxon>
        <taxon>Mycobacteriales</taxon>
        <taxon>Nocardiaceae</taxon>
        <taxon>Nocardia</taxon>
    </lineage>
</organism>
<name>A0A7W9PI76_9NOCA</name>
<evidence type="ECO:0000313" key="2">
    <source>
        <dbReference type="Proteomes" id="UP000540412"/>
    </source>
</evidence>
<accession>A0A7W9PI76</accession>
<dbReference type="RefSeq" id="WP_040748184.1">
    <property type="nucleotide sequence ID" value="NZ_JACHIT010000002.1"/>
</dbReference>
<dbReference type="SUPFAM" id="SSF140453">
    <property type="entry name" value="EsxAB dimer-like"/>
    <property type="match status" value="1"/>
</dbReference>
<dbReference type="Proteomes" id="UP000540412">
    <property type="component" value="Unassembled WGS sequence"/>
</dbReference>
<dbReference type="EMBL" id="JACHIT010000002">
    <property type="protein sequence ID" value="MBB5916360.1"/>
    <property type="molecule type" value="Genomic_DNA"/>
</dbReference>
<dbReference type="InterPro" id="IPR036689">
    <property type="entry name" value="ESAT-6-like_sf"/>
</dbReference>
<keyword evidence="2" id="KW-1185">Reference proteome</keyword>